<keyword evidence="3" id="KW-0238">DNA-binding</keyword>
<dbReference type="Pfam" id="PF03466">
    <property type="entry name" value="LysR_substrate"/>
    <property type="match status" value="1"/>
</dbReference>
<comment type="similarity">
    <text evidence="1">Belongs to the LysR transcriptional regulatory family.</text>
</comment>
<protein>
    <submittedName>
        <fullName evidence="6">LysR family transcriptional regulator</fullName>
    </submittedName>
</protein>
<dbReference type="GO" id="GO:0003677">
    <property type="term" value="F:DNA binding"/>
    <property type="evidence" value="ECO:0007669"/>
    <property type="project" value="UniProtKB-KW"/>
</dbReference>
<dbReference type="InterPro" id="IPR036390">
    <property type="entry name" value="WH_DNA-bd_sf"/>
</dbReference>
<dbReference type="PRINTS" id="PR00039">
    <property type="entry name" value="HTHLYSR"/>
</dbReference>
<keyword evidence="7" id="KW-1185">Reference proteome</keyword>
<gene>
    <name evidence="6" type="ORF">EKE94_12260</name>
</gene>
<dbReference type="Pfam" id="PF00126">
    <property type="entry name" value="HTH_1"/>
    <property type="match status" value="1"/>
</dbReference>
<dbReference type="InterPro" id="IPR050950">
    <property type="entry name" value="HTH-type_LysR_regulators"/>
</dbReference>
<dbReference type="EMBL" id="RQXX01000004">
    <property type="protein sequence ID" value="RVV97334.1"/>
    <property type="molecule type" value="Genomic_DNA"/>
</dbReference>
<evidence type="ECO:0000256" key="1">
    <source>
        <dbReference type="ARBA" id="ARBA00009437"/>
    </source>
</evidence>
<dbReference type="Gene3D" id="3.40.190.290">
    <property type="match status" value="1"/>
</dbReference>
<organism evidence="6 7">
    <name type="scientific">Mesobaculum littorinae</name>
    <dbReference type="NCBI Taxonomy" id="2486419"/>
    <lineage>
        <taxon>Bacteria</taxon>
        <taxon>Pseudomonadati</taxon>
        <taxon>Pseudomonadota</taxon>
        <taxon>Alphaproteobacteria</taxon>
        <taxon>Rhodobacterales</taxon>
        <taxon>Roseobacteraceae</taxon>
        <taxon>Mesobaculum</taxon>
    </lineage>
</organism>
<keyword evidence="2" id="KW-0805">Transcription regulation</keyword>
<comment type="caution">
    <text evidence="6">The sequence shown here is derived from an EMBL/GenBank/DDBJ whole genome shotgun (WGS) entry which is preliminary data.</text>
</comment>
<dbReference type="SUPFAM" id="SSF46785">
    <property type="entry name" value="Winged helix' DNA-binding domain"/>
    <property type="match status" value="1"/>
</dbReference>
<dbReference type="InterPro" id="IPR000847">
    <property type="entry name" value="LysR_HTH_N"/>
</dbReference>
<accession>A0A438AF55</accession>
<dbReference type="InterPro" id="IPR036388">
    <property type="entry name" value="WH-like_DNA-bd_sf"/>
</dbReference>
<dbReference type="PANTHER" id="PTHR30419:SF31">
    <property type="entry name" value="BLR3139 PROTEIN"/>
    <property type="match status" value="1"/>
</dbReference>
<proteinExistence type="inferred from homology"/>
<evidence type="ECO:0000256" key="3">
    <source>
        <dbReference type="ARBA" id="ARBA00023125"/>
    </source>
</evidence>
<dbReference type="OrthoDB" id="9815174at2"/>
<evidence type="ECO:0000256" key="4">
    <source>
        <dbReference type="ARBA" id="ARBA00023163"/>
    </source>
</evidence>
<dbReference type="GO" id="GO:0003700">
    <property type="term" value="F:DNA-binding transcription factor activity"/>
    <property type="evidence" value="ECO:0007669"/>
    <property type="project" value="InterPro"/>
</dbReference>
<dbReference type="FunFam" id="1.10.10.10:FF:000001">
    <property type="entry name" value="LysR family transcriptional regulator"/>
    <property type="match status" value="1"/>
</dbReference>
<reference evidence="6 7" key="1">
    <citation type="submission" date="2018-11" db="EMBL/GenBank/DDBJ databases">
        <title>Mesobaculum littorinae gen. nov., sp. nov., isolated from Littorina scabra that represents a novel genus of the order Rhodobacteraceae.</title>
        <authorList>
            <person name="Li F."/>
        </authorList>
    </citation>
    <scope>NUCLEOTIDE SEQUENCE [LARGE SCALE GENOMIC DNA]</scope>
    <source>
        <strain evidence="6 7">M0103</strain>
    </source>
</reference>
<dbReference type="RefSeq" id="WP_127906930.1">
    <property type="nucleotide sequence ID" value="NZ_RQXX01000004.1"/>
</dbReference>
<dbReference type="InterPro" id="IPR005119">
    <property type="entry name" value="LysR_subst-bd"/>
</dbReference>
<keyword evidence="4" id="KW-0804">Transcription</keyword>
<evidence type="ECO:0000259" key="5">
    <source>
        <dbReference type="PROSITE" id="PS50931"/>
    </source>
</evidence>
<dbReference type="GO" id="GO:0005829">
    <property type="term" value="C:cytosol"/>
    <property type="evidence" value="ECO:0007669"/>
    <property type="project" value="TreeGrafter"/>
</dbReference>
<dbReference type="CDD" id="cd05466">
    <property type="entry name" value="PBP2_LTTR_substrate"/>
    <property type="match status" value="1"/>
</dbReference>
<sequence length="297" mass="32249">MIDKLEMFIAVATEGHFGRAAQTLGISQPTLSSGIKQLEDQLGVKLIFRGSRYGGLTPEGERALVRARGIVGETRRLRDEMRATRGGVSGRLRVAVVPTALTWAADLLSRFGARHPGVRFTILSRNSSEVLRMLENLEVDAGLSYLDNEPLGRHATQELYRESYMLVCAAGSELASRSHVGWEAFRGQKLALLTPDMQNRRILDRNLAEAGVEAEVWIESSSIIVLAAKAGASDCMTILPRDIATFLAAGRPLATVPIEGGRAGHAMGIVAPRAEPQTPMIRELLAEGRRMHDEASG</sequence>
<evidence type="ECO:0000256" key="2">
    <source>
        <dbReference type="ARBA" id="ARBA00023015"/>
    </source>
</evidence>
<dbReference type="SUPFAM" id="SSF53850">
    <property type="entry name" value="Periplasmic binding protein-like II"/>
    <property type="match status" value="1"/>
</dbReference>
<dbReference type="Proteomes" id="UP000285908">
    <property type="component" value="Unassembled WGS sequence"/>
</dbReference>
<dbReference type="AlphaFoldDB" id="A0A438AF55"/>
<evidence type="ECO:0000313" key="7">
    <source>
        <dbReference type="Proteomes" id="UP000285908"/>
    </source>
</evidence>
<dbReference type="PANTHER" id="PTHR30419">
    <property type="entry name" value="HTH-TYPE TRANSCRIPTIONAL REGULATOR YBHD"/>
    <property type="match status" value="1"/>
</dbReference>
<dbReference type="Gene3D" id="1.10.10.10">
    <property type="entry name" value="Winged helix-like DNA-binding domain superfamily/Winged helix DNA-binding domain"/>
    <property type="match status" value="1"/>
</dbReference>
<feature type="domain" description="HTH lysR-type" evidence="5">
    <location>
        <begin position="1"/>
        <end position="57"/>
    </location>
</feature>
<evidence type="ECO:0000313" key="6">
    <source>
        <dbReference type="EMBL" id="RVV97334.1"/>
    </source>
</evidence>
<name>A0A438AF55_9RHOB</name>
<dbReference type="PROSITE" id="PS50931">
    <property type="entry name" value="HTH_LYSR"/>
    <property type="match status" value="1"/>
</dbReference>